<dbReference type="Proteomes" id="UP001448614">
    <property type="component" value="Unassembled WGS sequence"/>
</dbReference>
<comment type="caution">
    <text evidence="3">The sequence shown here is derived from an EMBL/GenBank/DDBJ whole genome shotgun (WGS) entry which is preliminary data.</text>
</comment>
<keyword evidence="3" id="KW-0378">Hydrolase</keyword>
<dbReference type="Pfam" id="PF19543">
    <property type="entry name" value="GH123_N"/>
    <property type="match status" value="2"/>
</dbReference>
<feature type="region of interest" description="Disordered" evidence="1">
    <location>
        <begin position="1"/>
        <end position="26"/>
    </location>
</feature>
<gene>
    <name evidence="3" type="ORF">V3C41_02460</name>
</gene>
<dbReference type="InterPro" id="IPR045711">
    <property type="entry name" value="GH123-like_N"/>
</dbReference>
<proteinExistence type="predicted"/>
<dbReference type="RefSeq" id="WP_347781760.1">
    <property type="nucleotide sequence ID" value="NZ_JBBMFV010000004.1"/>
</dbReference>
<evidence type="ECO:0000256" key="1">
    <source>
        <dbReference type="SAM" id="MobiDB-lite"/>
    </source>
</evidence>
<dbReference type="GO" id="GO:0016787">
    <property type="term" value="F:hydrolase activity"/>
    <property type="evidence" value="ECO:0007669"/>
    <property type="project" value="UniProtKB-KW"/>
</dbReference>
<sequence>MPLPTPVSPVVMPAHPLAGSKRTTGHPEVECGIGTWDQLRYGNHRFVIEVQERDRDEQGEVPARRLLIPWRRQDQDPLSVDVIVISERSGTRVRNVVVEEATREAGTIVFEPTDGPGLYFVYYLPYAMLGKPHYPQAEYLPYRPSAEPGWAAGVLSSPWQAAKGPIPQATVLRYEAASQRDSFAPMNFTARADELEQLHNRHAGKAFLLFPEDRLNPLSLRRELPAHWVIKGPAQNFHALAQCGEDYVVQLGLYALEDLEGVEVQVASPAGGHCLNTDGVDRFGKPWRRTLDLRAGTVRALYVLLPVPEDSAGGRHEAVVTVTASGHAAQAVEVCLDVTAGNKVAVARDAAARDVAAASDVATADKVAAAHDVAAASDVATVDKVAAASDKYQPGGGFGDPRYLRRLAWLDSSVAQDAGLVRPFTAITLDRDSRTLGILGRVLELTESGLPAQVTSTFTAAVTATDGPGVGLFSGPMLLEIDGIRWSHPPLTFTEEGPGRVSWQSTWTGAKNGNAALWLELKGVLEADGAVSYSLRLRSLGTLEVPDVGLRLAFDEAAVPLAMGLGVPGGRRPESLDWTWDVAARNQDALWLGSVNVGMQLALRDGNYERPLNTNFYLGKPLVEPSSWANRQVSGSGTAVQGGVKLRTGEGTVTVRAHSGARTLAAREPLDFNFRLLLTPFKPIQPGNHLAKRYFHQPAEPADIKAAGATVVNVHHATAPAPYINDPLLTQDRLRRYVAECHRHGLKAKVYNTVRELTFHSPELLPLLHLDHEIFSDGPGKGHIWLQEHAGTGYVSAWFAPNVGDIAVVTTGESRWENFYVRSLQELASGEDGIDGIYLDDIAYDRHAMLRVRKVLERACEDRGVDGPEIDLHSANQFTAHDGYASSANLYMEQLPYVDRLWLGEYFDYDSTGPDYWLVELSGIPFGLMGEMLEGGGNPWRGMVFGMTGRAPAVDNRPLWDFWAETGLEGAQMRGFWDPESPVRTSHPDVLATSWETAQGLVVALASWAGDTEQVTLIFDDDDDDAAAGPVHAPAIPGFQSAASYAPGEAITLQPQRGLLLTIGY</sequence>
<feature type="domain" description="Glycoside hydrolase 123-like N-terminal" evidence="2">
    <location>
        <begin position="388"/>
        <end position="1063"/>
    </location>
</feature>
<organism evidence="3 4">
    <name type="scientific">Paenarthrobacter nicotinovorans</name>
    <name type="common">Arthrobacter nicotinovorans</name>
    <dbReference type="NCBI Taxonomy" id="29320"/>
    <lineage>
        <taxon>Bacteria</taxon>
        <taxon>Bacillati</taxon>
        <taxon>Actinomycetota</taxon>
        <taxon>Actinomycetes</taxon>
        <taxon>Micrococcales</taxon>
        <taxon>Micrococcaceae</taxon>
        <taxon>Paenarthrobacter</taxon>
    </lineage>
</organism>
<evidence type="ECO:0000313" key="4">
    <source>
        <dbReference type="Proteomes" id="UP001448614"/>
    </source>
</evidence>
<dbReference type="EMBL" id="JBBMFV010000004">
    <property type="protein sequence ID" value="MEO3939930.1"/>
    <property type="molecule type" value="Genomic_DNA"/>
</dbReference>
<reference evidence="3 4" key="1">
    <citation type="journal article" date="2024" name="Appl. Microbiol. Biotechnol.">
        <title>Biosynthetic gene clusters with biotechnological applications in novel Antarctic isolates from Actinomycetota.</title>
        <authorList>
            <person name="Bruna P."/>
            <person name="Nunez-Montero K."/>
            <person name="Contreras M.J."/>
            <person name="Leal K."/>
            <person name="Garcia M."/>
            <person name="Abanto M."/>
            <person name="Barrientos L."/>
        </authorList>
    </citation>
    <scope>NUCLEOTIDE SEQUENCE [LARGE SCALE GENOMIC DNA]</scope>
    <source>
        <strain evidence="3 4">Se16.17</strain>
    </source>
</reference>
<evidence type="ECO:0000259" key="2">
    <source>
        <dbReference type="Pfam" id="PF19543"/>
    </source>
</evidence>
<name>A0ABV0GN10_PAENI</name>
<accession>A0ABV0GN10</accession>
<evidence type="ECO:0000313" key="3">
    <source>
        <dbReference type="EMBL" id="MEO3939930.1"/>
    </source>
</evidence>
<protein>
    <submittedName>
        <fullName evidence="3">Glycoside hydrolase domain-containing protein</fullName>
    </submittedName>
</protein>
<feature type="domain" description="Glycoside hydrolase 123-like N-terminal" evidence="2">
    <location>
        <begin position="35"/>
        <end position="341"/>
    </location>
</feature>
<keyword evidence="4" id="KW-1185">Reference proteome</keyword>